<organism evidence="2 3">
    <name type="scientific">Bombyx mandarina</name>
    <name type="common">Wild silk moth</name>
    <name type="synonym">Wild silkworm</name>
    <dbReference type="NCBI Taxonomy" id="7092"/>
    <lineage>
        <taxon>Eukaryota</taxon>
        <taxon>Metazoa</taxon>
        <taxon>Ecdysozoa</taxon>
        <taxon>Arthropoda</taxon>
        <taxon>Hexapoda</taxon>
        <taxon>Insecta</taxon>
        <taxon>Pterygota</taxon>
        <taxon>Neoptera</taxon>
        <taxon>Endopterygota</taxon>
        <taxon>Lepidoptera</taxon>
        <taxon>Glossata</taxon>
        <taxon>Ditrysia</taxon>
        <taxon>Bombycoidea</taxon>
        <taxon>Bombycidae</taxon>
        <taxon>Bombycinae</taxon>
        <taxon>Bombyx</taxon>
    </lineage>
</organism>
<dbReference type="AlphaFoldDB" id="A0A6J2JT46"/>
<dbReference type="OrthoDB" id="333176at2759"/>
<dbReference type="RefSeq" id="XP_028032453.1">
    <property type="nucleotide sequence ID" value="XM_028176652.1"/>
</dbReference>
<dbReference type="Pfam" id="PF09747">
    <property type="entry name" value="CCD97-like_C"/>
    <property type="match status" value="1"/>
</dbReference>
<feature type="domain" description="CCD97-like C-terminal" evidence="1">
    <location>
        <begin position="116"/>
        <end position="302"/>
    </location>
</feature>
<gene>
    <name evidence="3" type="primary">LOC114244755</name>
</gene>
<dbReference type="PANTHER" id="PTHR31840">
    <property type="entry name" value="COILED-COIL DOMAIN-CONTAINING PROTEIN 97"/>
    <property type="match status" value="1"/>
</dbReference>
<dbReference type="GeneID" id="114244755"/>
<dbReference type="InterPro" id="IPR018613">
    <property type="entry name" value="Ccdc97-like"/>
</dbReference>
<name>A0A6J2JT46_BOMMA</name>
<dbReference type="Proteomes" id="UP000504629">
    <property type="component" value="Unplaced"/>
</dbReference>
<dbReference type="InterPro" id="IPR040233">
    <property type="entry name" value="CCD97-like_C"/>
</dbReference>
<dbReference type="PANTHER" id="PTHR31840:SF1">
    <property type="entry name" value="COILED-COIL DOMAIN-CONTAINING PROTEIN 97"/>
    <property type="match status" value="1"/>
</dbReference>
<evidence type="ECO:0000259" key="1">
    <source>
        <dbReference type="Pfam" id="PF09747"/>
    </source>
</evidence>
<evidence type="ECO:0000313" key="3">
    <source>
        <dbReference type="RefSeq" id="XP_028032453.1"/>
    </source>
</evidence>
<accession>A0A6J2JT46</accession>
<evidence type="ECO:0000313" key="2">
    <source>
        <dbReference type="Proteomes" id="UP000504629"/>
    </source>
</evidence>
<dbReference type="KEGG" id="bman:114244755"/>
<sequence>MTMEKININLKNKFNESEVNPVTDIIDYLVRSANISFKNSHANEQPVRTCEKLQMALEIYKRSPVEFLMQFGKYLAPNHIKYFENISSSKDQTFRNYVHYLSDYHSETSRRKRIKNRRYKALQKMKIKTDYFSEKQMMYRNPLLYEQLVGQYLTDEEIKERDRITENASFLNLILETVDHNHMREVKNVQMLEEGIHETPEASEFSLNDSTNENINFQHKRKWGEFTTPDTKPDYIPENRKHRVISAPEKKLLYDEFLQEMYSSFIDGNDIDIDYKTIDNDEQYDDLEQESQDAEDKYFDSETNDVENLEEHMHLVEEYGQSKINNLEKDDPLDVFMEHISKKFQLN</sequence>
<protein>
    <submittedName>
        <fullName evidence="3">Coiled-coil domain-containing protein 97</fullName>
    </submittedName>
</protein>
<keyword evidence="2" id="KW-1185">Reference proteome</keyword>
<reference evidence="3" key="1">
    <citation type="submission" date="2025-08" db="UniProtKB">
        <authorList>
            <consortium name="RefSeq"/>
        </authorList>
    </citation>
    <scope>IDENTIFICATION</scope>
    <source>
        <tissue evidence="3">Silk gland</tissue>
    </source>
</reference>
<proteinExistence type="predicted"/>